<name>A0A7J5YAG8_DISMA</name>
<dbReference type="AlphaFoldDB" id="A0A7J5YAG8"/>
<proteinExistence type="predicted"/>
<organism evidence="1 2">
    <name type="scientific">Dissostichus mawsoni</name>
    <name type="common">Antarctic cod</name>
    <dbReference type="NCBI Taxonomy" id="36200"/>
    <lineage>
        <taxon>Eukaryota</taxon>
        <taxon>Metazoa</taxon>
        <taxon>Chordata</taxon>
        <taxon>Craniata</taxon>
        <taxon>Vertebrata</taxon>
        <taxon>Euteleostomi</taxon>
        <taxon>Actinopterygii</taxon>
        <taxon>Neopterygii</taxon>
        <taxon>Teleostei</taxon>
        <taxon>Neoteleostei</taxon>
        <taxon>Acanthomorphata</taxon>
        <taxon>Eupercaria</taxon>
        <taxon>Perciformes</taxon>
        <taxon>Notothenioidei</taxon>
        <taxon>Nototheniidae</taxon>
        <taxon>Dissostichus</taxon>
    </lineage>
</organism>
<dbReference type="Proteomes" id="UP000518266">
    <property type="component" value="Unassembled WGS sequence"/>
</dbReference>
<comment type="caution">
    <text evidence="1">The sequence shown here is derived from an EMBL/GenBank/DDBJ whole genome shotgun (WGS) entry which is preliminary data.</text>
</comment>
<dbReference type="EMBL" id="JAAKFY010000014">
    <property type="protein sequence ID" value="KAF3846143.1"/>
    <property type="molecule type" value="Genomic_DNA"/>
</dbReference>
<reference evidence="1 2" key="1">
    <citation type="submission" date="2020-03" db="EMBL/GenBank/DDBJ databases">
        <title>Dissostichus mawsoni Genome sequencing and assembly.</title>
        <authorList>
            <person name="Park H."/>
        </authorList>
    </citation>
    <scope>NUCLEOTIDE SEQUENCE [LARGE SCALE GENOMIC DNA]</scope>
    <source>
        <strain evidence="1">DM0001</strain>
        <tissue evidence="1">Muscle</tissue>
    </source>
</reference>
<dbReference type="OrthoDB" id="10660794at2759"/>
<accession>A0A7J5YAG8</accession>
<evidence type="ECO:0000313" key="1">
    <source>
        <dbReference type="EMBL" id="KAF3846143.1"/>
    </source>
</evidence>
<keyword evidence="2" id="KW-1185">Reference proteome</keyword>
<sequence>MDVGMKPRPVLSLPRVDGGMGGLSKAVTRLSISSARNSVFSFSSWIILGLKNVIEDKEKHNISLQGKEKGLFGGKGNVFTGLDSGDSEMFCCRSNAVNSLFSLSSHLFFQSGHPLLQMELQPLVGLRQQLVHCVGETLVVFIVHPLPLPRLRGRERDGSASLTSFTSLCSFWLASSDRASSLLADEDCSSSSSDATRSRATRSLSLTFSSRALWCSNRDLSAFRTSTSLETPAGDWDCLFTTAALVTGHQALQMFEQQLETHGNRIRTLIDPINKEDNVKQTYKCTDPCVVPLRLQLCYLLLSLQQLLPAEVQLFGQHCKLLQGHKRELLLTPCH</sequence>
<protein>
    <submittedName>
        <fullName evidence="1">Uncharacterized protein</fullName>
    </submittedName>
</protein>
<gene>
    <name evidence="1" type="ORF">F7725_003221</name>
</gene>
<evidence type="ECO:0000313" key="2">
    <source>
        <dbReference type="Proteomes" id="UP000518266"/>
    </source>
</evidence>